<evidence type="ECO:0000313" key="7">
    <source>
        <dbReference type="Proteomes" id="UP000714915"/>
    </source>
</evidence>
<keyword evidence="4 5" id="KW-0472">Membrane</keyword>
<feature type="transmembrane region" description="Helical" evidence="5">
    <location>
        <begin position="15"/>
        <end position="32"/>
    </location>
</feature>
<comment type="caution">
    <text evidence="6">The sequence shown here is derived from an EMBL/GenBank/DDBJ whole genome shotgun (WGS) entry which is preliminary data.</text>
</comment>
<sequence>MPKQSETDSGLDPNIAAAISYIFIVGLIFIFMEKKSKFVRFHAFQAVFFGVAWFVINFVLGIIPVIGWILLPLTSLALLVVWVYTIYKAYSGEMFKLPVIGDMAMQQAER</sequence>
<dbReference type="GO" id="GO:0016020">
    <property type="term" value="C:membrane"/>
    <property type="evidence" value="ECO:0007669"/>
    <property type="project" value="UniProtKB-SubCell"/>
</dbReference>
<evidence type="ECO:0000256" key="5">
    <source>
        <dbReference type="SAM" id="Phobius"/>
    </source>
</evidence>
<dbReference type="PANTHER" id="PTHR36460">
    <property type="entry name" value="UPF0132 DOMAIN PROTEIN (AFU_ORTHOLOGUE AFUA_3G10255)"/>
    <property type="match status" value="1"/>
</dbReference>
<dbReference type="Pfam" id="PF09685">
    <property type="entry name" value="MamF_MmsF"/>
    <property type="match status" value="1"/>
</dbReference>
<dbReference type="AlphaFoldDB" id="A0A955RLP3"/>
<organism evidence="6 7">
    <name type="scientific">Candidatus Dojkabacteria bacterium</name>
    <dbReference type="NCBI Taxonomy" id="2099670"/>
    <lineage>
        <taxon>Bacteria</taxon>
        <taxon>Candidatus Dojkabacteria</taxon>
    </lineage>
</organism>
<proteinExistence type="predicted"/>
<evidence type="ECO:0000256" key="4">
    <source>
        <dbReference type="ARBA" id="ARBA00023136"/>
    </source>
</evidence>
<feature type="transmembrane region" description="Helical" evidence="5">
    <location>
        <begin position="44"/>
        <end position="63"/>
    </location>
</feature>
<name>A0A955RLP3_9BACT</name>
<evidence type="ECO:0000256" key="2">
    <source>
        <dbReference type="ARBA" id="ARBA00022692"/>
    </source>
</evidence>
<dbReference type="EMBL" id="JAGQLF010000026">
    <property type="protein sequence ID" value="MCA9386920.1"/>
    <property type="molecule type" value="Genomic_DNA"/>
</dbReference>
<keyword evidence="3 5" id="KW-1133">Transmembrane helix</keyword>
<evidence type="ECO:0000313" key="6">
    <source>
        <dbReference type="EMBL" id="MCA9386920.1"/>
    </source>
</evidence>
<feature type="transmembrane region" description="Helical" evidence="5">
    <location>
        <begin position="69"/>
        <end position="87"/>
    </location>
</feature>
<accession>A0A955RLP3</accession>
<evidence type="ECO:0000256" key="3">
    <source>
        <dbReference type="ARBA" id="ARBA00022989"/>
    </source>
</evidence>
<keyword evidence="2 5" id="KW-0812">Transmembrane</keyword>
<reference evidence="6" key="2">
    <citation type="journal article" date="2021" name="Microbiome">
        <title>Successional dynamics and alternative stable states in a saline activated sludge microbial community over 9 years.</title>
        <authorList>
            <person name="Wang Y."/>
            <person name="Ye J."/>
            <person name="Ju F."/>
            <person name="Liu L."/>
            <person name="Boyd J.A."/>
            <person name="Deng Y."/>
            <person name="Parks D.H."/>
            <person name="Jiang X."/>
            <person name="Yin X."/>
            <person name="Woodcroft B.J."/>
            <person name="Tyson G.W."/>
            <person name="Hugenholtz P."/>
            <person name="Polz M.F."/>
            <person name="Zhang T."/>
        </authorList>
    </citation>
    <scope>NUCLEOTIDE SEQUENCE</scope>
    <source>
        <strain evidence="6">HKST-UBA09</strain>
    </source>
</reference>
<dbReference type="Proteomes" id="UP000714915">
    <property type="component" value="Unassembled WGS sequence"/>
</dbReference>
<protein>
    <submittedName>
        <fullName evidence="6">DUF4870 domain-containing protein</fullName>
    </submittedName>
</protein>
<reference evidence="6" key="1">
    <citation type="submission" date="2020-04" db="EMBL/GenBank/DDBJ databases">
        <authorList>
            <person name="Zhang T."/>
        </authorList>
    </citation>
    <scope>NUCLEOTIDE SEQUENCE</scope>
    <source>
        <strain evidence="6">HKST-UBA09</strain>
    </source>
</reference>
<comment type="subcellular location">
    <subcellularLocation>
        <location evidence="1">Membrane</location>
        <topology evidence="1">Multi-pass membrane protein</topology>
    </subcellularLocation>
</comment>
<gene>
    <name evidence="6" type="ORF">KC669_02700</name>
</gene>
<dbReference type="PANTHER" id="PTHR36460:SF1">
    <property type="entry name" value="UPF0132 DOMAIN PROTEIN (AFU_ORTHOLOGUE AFUA_3G10255)"/>
    <property type="match status" value="1"/>
</dbReference>
<dbReference type="InterPro" id="IPR019109">
    <property type="entry name" value="MamF_MmsF"/>
</dbReference>
<evidence type="ECO:0000256" key="1">
    <source>
        <dbReference type="ARBA" id="ARBA00004141"/>
    </source>
</evidence>